<proteinExistence type="inferred from homology"/>
<dbReference type="InterPro" id="IPR015892">
    <property type="entry name" value="Carbonic_anhydrase_CS"/>
</dbReference>
<dbReference type="EC" id="4.2.1.1" evidence="2 8"/>
<dbReference type="InterPro" id="IPR036874">
    <property type="entry name" value="Carbonic_anhydrase_sf"/>
</dbReference>
<dbReference type="SMART" id="SM00947">
    <property type="entry name" value="Pro_CA"/>
    <property type="match status" value="1"/>
</dbReference>
<dbReference type="GO" id="GO:0015976">
    <property type="term" value="P:carbon utilization"/>
    <property type="evidence" value="ECO:0007669"/>
    <property type="project" value="InterPro"/>
</dbReference>
<keyword evidence="4 7" id="KW-0862">Zinc</keyword>
<evidence type="ECO:0000256" key="2">
    <source>
        <dbReference type="ARBA" id="ARBA00012925"/>
    </source>
</evidence>
<evidence type="ECO:0000256" key="5">
    <source>
        <dbReference type="ARBA" id="ARBA00023239"/>
    </source>
</evidence>
<feature type="binding site" evidence="7">
    <location>
        <position position="98"/>
    </location>
    <ligand>
        <name>Zn(2+)</name>
        <dbReference type="ChEBI" id="CHEBI:29105"/>
    </ligand>
</feature>
<dbReference type="Pfam" id="PF00484">
    <property type="entry name" value="Pro_CA"/>
    <property type="match status" value="1"/>
</dbReference>
<comment type="catalytic activity">
    <reaction evidence="6 8">
        <text>hydrogencarbonate + H(+) = CO2 + H2O</text>
        <dbReference type="Rhea" id="RHEA:10748"/>
        <dbReference type="ChEBI" id="CHEBI:15377"/>
        <dbReference type="ChEBI" id="CHEBI:15378"/>
        <dbReference type="ChEBI" id="CHEBI:16526"/>
        <dbReference type="ChEBI" id="CHEBI:17544"/>
        <dbReference type="EC" id="4.2.1.1"/>
    </reaction>
</comment>
<dbReference type="RefSeq" id="WP_256618678.1">
    <property type="nucleotide sequence ID" value="NZ_JANIBC010000002.1"/>
</dbReference>
<keyword evidence="10" id="KW-1185">Reference proteome</keyword>
<dbReference type="SUPFAM" id="SSF53056">
    <property type="entry name" value="beta-carbonic anhydrase, cab"/>
    <property type="match status" value="1"/>
</dbReference>
<organism evidence="9 10">
    <name type="scientific">Parvularcula maris</name>
    <dbReference type="NCBI Taxonomy" id="2965077"/>
    <lineage>
        <taxon>Bacteria</taxon>
        <taxon>Pseudomonadati</taxon>
        <taxon>Pseudomonadota</taxon>
        <taxon>Alphaproteobacteria</taxon>
        <taxon>Parvularculales</taxon>
        <taxon>Parvularculaceae</taxon>
        <taxon>Parvularcula</taxon>
    </lineage>
</organism>
<sequence length="229" mass="25466">MPSIVAGVVKFQNEVFPQKKALFEQLATGQHPEALFITCSDSRIDPSLMTQTAPGELFICRNAGNIVPPHTTETGGMTASIEFAIGALGVPHIVVCGHTECGAMKGAMNLDALEKLPHTKRWLSYASAAVSIVEEKGANWTEEERMQELLKENVLLQLQHLRTHPQVAAKLAAGKLHLHGWVYDIRTGEVLAYNDETREFEKVSKRYHDRIAYHMERMQAAHAHEGHSH</sequence>
<reference evidence="9" key="1">
    <citation type="submission" date="2022-07" db="EMBL/GenBank/DDBJ databases">
        <title>Parvularcula maris sp. nov., an algicidal bacterium isolated from seawater.</title>
        <authorList>
            <person name="Li F."/>
        </authorList>
    </citation>
    <scope>NUCLEOTIDE SEQUENCE</scope>
    <source>
        <strain evidence="9">BGMRC 0090</strain>
    </source>
</reference>
<protein>
    <recommendedName>
        <fullName evidence="2 8">Carbonic anhydrase</fullName>
        <ecNumber evidence="2 8">4.2.1.1</ecNumber>
    </recommendedName>
    <alternativeName>
        <fullName evidence="8">Carbonate dehydratase</fullName>
    </alternativeName>
</protein>
<evidence type="ECO:0000256" key="8">
    <source>
        <dbReference type="RuleBase" id="RU003956"/>
    </source>
</evidence>
<evidence type="ECO:0000256" key="3">
    <source>
        <dbReference type="ARBA" id="ARBA00022723"/>
    </source>
</evidence>
<dbReference type="GO" id="GO:0008270">
    <property type="term" value="F:zinc ion binding"/>
    <property type="evidence" value="ECO:0007669"/>
    <property type="project" value="UniProtKB-UniRule"/>
</dbReference>
<evidence type="ECO:0000256" key="4">
    <source>
        <dbReference type="ARBA" id="ARBA00022833"/>
    </source>
</evidence>
<dbReference type="PROSITE" id="PS00705">
    <property type="entry name" value="PROK_CO2_ANHYDRASE_2"/>
    <property type="match status" value="1"/>
</dbReference>
<dbReference type="Proteomes" id="UP001142610">
    <property type="component" value="Unassembled WGS sequence"/>
</dbReference>
<dbReference type="PROSITE" id="PS00704">
    <property type="entry name" value="PROK_CO2_ANHYDRASE_1"/>
    <property type="match status" value="1"/>
</dbReference>
<evidence type="ECO:0000256" key="1">
    <source>
        <dbReference type="ARBA" id="ARBA00006217"/>
    </source>
</evidence>
<evidence type="ECO:0000313" key="10">
    <source>
        <dbReference type="Proteomes" id="UP001142610"/>
    </source>
</evidence>
<dbReference type="Gene3D" id="3.40.1050.10">
    <property type="entry name" value="Carbonic anhydrase"/>
    <property type="match status" value="1"/>
</dbReference>
<keyword evidence="5 8" id="KW-0456">Lyase</keyword>
<dbReference type="GO" id="GO:0004089">
    <property type="term" value="F:carbonate dehydratase activity"/>
    <property type="evidence" value="ECO:0007669"/>
    <property type="project" value="UniProtKB-UniRule"/>
</dbReference>
<dbReference type="InterPro" id="IPR045066">
    <property type="entry name" value="Beta_CA_cladeB"/>
</dbReference>
<keyword evidence="3 7" id="KW-0479">Metal-binding</keyword>
<evidence type="ECO:0000256" key="6">
    <source>
        <dbReference type="ARBA" id="ARBA00048348"/>
    </source>
</evidence>
<evidence type="ECO:0000256" key="7">
    <source>
        <dbReference type="PIRSR" id="PIRSR601765-1"/>
    </source>
</evidence>
<comment type="caution">
    <text evidence="9">The sequence shown here is derived from an EMBL/GenBank/DDBJ whole genome shotgun (WGS) entry which is preliminary data.</text>
</comment>
<dbReference type="PANTHER" id="PTHR11002">
    <property type="entry name" value="CARBONIC ANHYDRASE"/>
    <property type="match status" value="1"/>
</dbReference>
<dbReference type="PANTHER" id="PTHR11002:SF76">
    <property type="entry name" value="CARBONIC ANHYDRASE"/>
    <property type="match status" value="1"/>
</dbReference>
<comment type="similarity">
    <text evidence="1 8">Belongs to the beta-class carbonic anhydrase family.</text>
</comment>
<gene>
    <name evidence="9" type="ORF">NOG11_05445</name>
</gene>
<evidence type="ECO:0000313" key="9">
    <source>
        <dbReference type="EMBL" id="MCQ8184829.1"/>
    </source>
</evidence>
<accession>A0A9X2RHF6</accession>
<dbReference type="CDD" id="cd00884">
    <property type="entry name" value="beta_CA_cladeB"/>
    <property type="match status" value="1"/>
</dbReference>
<feature type="binding site" evidence="7">
    <location>
        <position position="39"/>
    </location>
    <ligand>
        <name>Zn(2+)</name>
        <dbReference type="ChEBI" id="CHEBI:29105"/>
    </ligand>
</feature>
<comment type="cofactor">
    <cofactor evidence="7">
        <name>Zn(2+)</name>
        <dbReference type="ChEBI" id="CHEBI:29105"/>
    </cofactor>
    <text evidence="7">Binds 1 zinc ion per subunit.</text>
</comment>
<dbReference type="EMBL" id="JANIBC010000002">
    <property type="protein sequence ID" value="MCQ8184829.1"/>
    <property type="molecule type" value="Genomic_DNA"/>
</dbReference>
<comment type="function">
    <text evidence="8">Reversible hydration of carbon dioxide.</text>
</comment>
<dbReference type="InterPro" id="IPR001765">
    <property type="entry name" value="Carbonic_anhydrase"/>
</dbReference>
<dbReference type="AlphaFoldDB" id="A0A9X2RHF6"/>
<feature type="binding site" evidence="7">
    <location>
        <position position="41"/>
    </location>
    <ligand>
        <name>Zn(2+)</name>
        <dbReference type="ChEBI" id="CHEBI:29105"/>
    </ligand>
</feature>
<name>A0A9X2RHF6_9PROT</name>
<feature type="binding site" evidence="7">
    <location>
        <position position="101"/>
    </location>
    <ligand>
        <name>Zn(2+)</name>
        <dbReference type="ChEBI" id="CHEBI:29105"/>
    </ligand>
</feature>